<keyword evidence="2" id="KW-1185">Reference proteome</keyword>
<comment type="caution">
    <text evidence="1">The sequence shown here is derived from an EMBL/GenBank/DDBJ whole genome shotgun (WGS) entry which is preliminary data.</text>
</comment>
<accession>A0A7W2AQQ9</accession>
<dbReference type="Proteomes" id="UP000538292">
    <property type="component" value="Unassembled WGS sequence"/>
</dbReference>
<name>A0A7W2AQQ9_9BACL</name>
<dbReference type="Gene3D" id="2.60.40.2000">
    <property type="match status" value="1"/>
</dbReference>
<protein>
    <submittedName>
        <fullName evidence="1">Sporulation protein YqfC</fullName>
    </submittedName>
</protein>
<dbReference type="EMBL" id="JACEOL010000001">
    <property type="protein sequence ID" value="MBA4600755.1"/>
    <property type="molecule type" value="Genomic_DNA"/>
</dbReference>
<dbReference type="AlphaFoldDB" id="A0A7W2AQQ9"/>
<gene>
    <name evidence="1" type="ORF">H2C83_00130</name>
</gene>
<dbReference type="Pfam" id="PF07873">
    <property type="entry name" value="YabP"/>
    <property type="match status" value="1"/>
</dbReference>
<dbReference type="InterPro" id="IPR038705">
    <property type="entry name" value="YabP_sf"/>
</dbReference>
<evidence type="ECO:0000313" key="2">
    <source>
        <dbReference type="Proteomes" id="UP000538292"/>
    </source>
</evidence>
<reference evidence="1 2" key="1">
    <citation type="submission" date="2020-07" db="EMBL/GenBank/DDBJ databases">
        <title>Thermoactinomyces phylogeny.</title>
        <authorList>
            <person name="Dunlap C."/>
        </authorList>
    </citation>
    <scope>NUCLEOTIDE SEQUENCE [LARGE SCALE GENOMIC DNA]</scope>
    <source>
        <strain evidence="1 2">AMNI-1</strain>
    </source>
</reference>
<proteinExistence type="predicted"/>
<evidence type="ECO:0000313" key="1">
    <source>
        <dbReference type="EMBL" id="MBA4600755.1"/>
    </source>
</evidence>
<organism evidence="1 2">
    <name type="scientific">Thermoactinomyces mirandus</name>
    <dbReference type="NCBI Taxonomy" id="2756294"/>
    <lineage>
        <taxon>Bacteria</taxon>
        <taxon>Bacillati</taxon>
        <taxon>Bacillota</taxon>
        <taxon>Bacilli</taxon>
        <taxon>Bacillales</taxon>
        <taxon>Thermoactinomycetaceae</taxon>
        <taxon>Thermoactinomyces</taxon>
    </lineage>
</organism>
<sequence length="85" mass="9990">MRKWVSDWFDLPVHVTGDTPRIEMIGTMAMQVENYLQLEKFNFSELQIKVKDGILEIKGEQLKIKAIDPEIVLIEGQILEIRYKK</sequence>
<dbReference type="InterPro" id="IPR022476">
    <property type="entry name" value="Spore_YabP/YqfC"/>
</dbReference>